<sequence length="421" mass="44462">MAETLDQLLARVDGGKPLPAWTRASRRIAAEHKALAELVAGGTDGYGVTTQVGHRDKNRVRDIEAFQQDLLSSHLLPGLEWATRLQSRCISLAKAHQLSRGGTGCPPATYRAVCEAAVDPGFAPRVPLDASYSSGDVIPGAWWAHGLVEHSRADLGAKGALTLMNGSYVHLGLALALVPRMRGALADLRRVAAAALVAGRAKNADAAHGVRIEPRLGQDPVAIRATDEVLASLAEVVARFEEALEGDLARPSDNPLLVDGRLVEQASFLSPRTALAGSSLMDAWMYAGTWLDRAVTWLCSGAGGLPPELAEGESLGLIQVPKLVAARVHRLREVLAPRPFSAGGSTSRDIEDLWTHGVMQVVALEQGLDIVHELQALLTAVIRRAVAVGAPDAAAAVLGRGPASGRDFAEEVAAARESLTW</sequence>
<comment type="caution">
    <text evidence="2">The sequence shown here is derived from an EMBL/GenBank/DDBJ whole genome shotgun (WGS) entry which is preliminary data.</text>
</comment>
<dbReference type="Pfam" id="PF00221">
    <property type="entry name" value="Lyase_aromatic"/>
    <property type="match status" value="2"/>
</dbReference>
<keyword evidence="1" id="KW-0456">Lyase</keyword>
<dbReference type="InterPro" id="IPR024083">
    <property type="entry name" value="Fumarase/histidase_N"/>
</dbReference>
<dbReference type="InterPro" id="IPR001106">
    <property type="entry name" value="Aromatic_Lyase"/>
</dbReference>
<dbReference type="Proteomes" id="UP001501094">
    <property type="component" value="Unassembled WGS sequence"/>
</dbReference>
<dbReference type="Gene3D" id="1.10.275.10">
    <property type="entry name" value="Fumarase/aspartase (N-terminal domain)"/>
    <property type="match status" value="1"/>
</dbReference>
<dbReference type="InterPro" id="IPR008948">
    <property type="entry name" value="L-Aspartase-like"/>
</dbReference>
<dbReference type="RefSeq" id="WP_344099821.1">
    <property type="nucleotide sequence ID" value="NZ_BAAANL010000001.1"/>
</dbReference>
<evidence type="ECO:0000313" key="3">
    <source>
        <dbReference type="Proteomes" id="UP001501094"/>
    </source>
</evidence>
<dbReference type="SUPFAM" id="SSF48557">
    <property type="entry name" value="L-aspartase-like"/>
    <property type="match status" value="1"/>
</dbReference>
<dbReference type="EMBL" id="BAAANL010000001">
    <property type="protein sequence ID" value="GAA1854053.1"/>
    <property type="molecule type" value="Genomic_DNA"/>
</dbReference>
<name>A0ABP4ZER7_9MICO</name>
<reference evidence="3" key="1">
    <citation type="journal article" date="2019" name="Int. J. Syst. Evol. Microbiol.">
        <title>The Global Catalogue of Microorganisms (GCM) 10K type strain sequencing project: providing services to taxonomists for standard genome sequencing and annotation.</title>
        <authorList>
            <consortium name="The Broad Institute Genomics Platform"/>
            <consortium name="The Broad Institute Genome Sequencing Center for Infectious Disease"/>
            <person name="Wu L."/>
            <person name="Ma J."/>
        </authorList>
    </citation>
    <scope>NUCLEOTIDE SEQUENCE [LARGE SCALE GENOMIC DNA]</scope>
    <source>
        <strain evidence="3">JCM 14326</strain>
    </source>
</reference>
<proteinExistence type="predicted"/>
<evidence type="ECO:0008006" key="4">
    <source>
        <dbReference type="Google" id="ProtNLM"/>
    </source>
</evidence>
<keyword evidence="3" id="KW-1185">Reference proteome</keyword>
<protein>
    <recommendedName>
        <fullName evidence="4">Histidine ammonia-lyase</fullName>
    </recommendedName>
</protein>
<dbReference type="Gene3D" id="1.20.200.10">
    <property type="entry name" value="Fumarase/aspartase (Central domain)"/>
    <property type="match status" value="1"/>
</dbReference>
<gene>
    <name evidence="2" type="ORF">GCM10009751_08510</name>
</gene>
<evidence type="ECO:0000313" key="2">
    <source>
        <dbReference type="EMBL" id="GAA1854053.1"/>
    </source>
</evidence>
<accession>A0ABP4ZER7</accession>
<organism evidence="2 3">
    <name type="scientific">Myceligenerans crystallogenes</name>
    <dbReference type="NCBI Taxonomy" id="316335"/>
    <lineage>
        <taxon>Bacteria</taxon>
        <taxon>Bacillati</taxon>
        <taxon>Actinomycetota</taxon>
        <taxon>Actinomycetes</taxon>
        <taxon>Micrococcales</taxon>
        <taxon>Promicromonosporaceae</taxon>
        <taxon>Myceligenerans</taxon>
    </lineage>
</organism>
<evidence type="ECO:0000256" key="1">
    <source>
        <dbReference type="ARBA" id="ARBA00023239"/>
    </source>
</evidence>